<dbReference type="Proteomes" id="UP001595921">
    <property type="component" value="Unassembled WGS sequence"/>
</dbReference>
<protein>
    <recommendedName>
        <fullName evidence="2">DUF8118 domain-containing protein</fullName>
    </recommendedName>
</protein>
<evidence type="ECO:0000259" key="2">
    <source>
        <dbReference type="Pfam" id="PF26435"/>
    </source>
</evidence>
<dbReference type="RefSeq" id="WP_267621527.1">
    <property type="nucleotide sequence ID" value="NZ_JAODIW010000006.1"/>
</dbReference>
<feature type="compositionally biased region" description="Basic and acidic residues" evidence="1">
    <location>
        <begin position="91"/>
        <end position="102"/>
    </location>
</feature>
<sequence>MNAERVIAQEGTDETSKRTDESHGSETNDSDPGEVTGPHFGRDEQGQFDHRFWRCAACGFESIDPRLQWGCFRCADDADADAAADGDSADTDPRDRRRADAD</sequence>
<evidence type="ECO:0000256" key="1">
    <source>
        <dbReference type="SAM" id="MobiDB-lite"/>
    </source>
</evidence>
<keyword evidence="4" id="KW-1185">Reference proteome</keyword>
<feature type="domain" description="DUF8118" evidence="2">
    <location>
        <begin position="35"/>
        <end position="63"/>
    </location>
</feature>
<feature type="region of interest" description="Disordered" evidence="1">
    <location>
        <begin position="80"/>
        <end position="102"/>
    </location>
</feature>
<name>A0ABD5PFP4_9EURY</name>
<feature type="region of interest" description="Disordered" evidence="1">
    <location>
        <begin position="1"/>
        <end position="45"/>
    </location>
</feature>
<evidence type="ECO:0000313" key="4">
    <source>
        <dbReference type="Proteomes" id="UP001595921"/>
    </source>
</evidence>
<dbReference type="InterPro" id="IPR058431">
    <property type="entry name" value="DUF8118"/>
</dbReference>
<dbReference type="EMBL" id="JBHSDS010000008">
    <property type="protein sequence ID" value="MFC4359662.1"/>
    <property type="molecule type" value="Genomic_DNA"/>
</dbReference>
<evidence type="ECO:0000313" key="3">
    <source>
        <dbReference type="EMBL" id="MFC4359662.1"/>
    </source>
</evidence>
<feature type="compositionally biased region" description="Basic and acidic residues" evidence="1">
    <location>
        <begin position="14"/>
        <end position="26"/>
    </location>
</feature>
<proteinExistence type="predicted"/>
<comment type="caution">
    <text evidence="3">The sequence shown here is derived from an EMBL/GenBank/DDBJ whole genome shotgun (WGS) entry which is preliminary data.</text>
</comment>
<accession>A0ABD5PFP4</accession>
<dbReference type="Pfam" id="PF26435">
    <property type="entry name" value="DUF8118"/>
    <property type="match status" value="1"/>
</dbReference>
<dbReference type="AlphaFoldDB" id="A0ABD5PFP4"/>
<reference evidence="3 4" key="1">
    <citation type="journal article" date="2019" name="Int. J. Syst. Evol. Microbiol.">
        <title>The Global Catalogue of Microorganisms (GCM) 10K type strain sequencing project: providing services to taxonomists for standard genome sequencing and annotation.</title>
        <authorList>
            <consortium name="The Broad Institute Genomics Platform"/>
            <consortium name="The Broad Institute Genome Sequencing Center for Infectious Disease"/>
            <person name="Wu L."/>
            <person name="Ma J."/>
        </authorList>
    </citation>
    <scope>NUCLEOTIDE SEQUENCE [LARGE SCALE GENOMIC DNA]</scope>
    <source>
        <strain evidence="3 4">CGMCC 1.12553</strain>
    </source>
</reference>
<gene>
    <name evidence="3" type="ORF">ACFO0N_17090</name>
</gene>
<organism evidence="3 4">
    <name type="scientific">Halobium salinum</name>
    <dbReference type="NCBI Taxonomy" id="1364940"/>
    <lineage>
        <taxon>Archaea</taxon>
        <taxon>Methanobacteriati</taxon>
        <taxon>Methanobacteriota</taxon>
        <taxon>Stenosarchaea group</taxon>
        <taxon>Halobacteria</taxon>
        <taxon>Halobacteriales</taxon>
        <taxon>Haloferacaceae</taxon>
        <taxon>Halobium</taxon>
    </lineage>
</organism>
<feature type="compositionally biased region" description="Acidic residues" evidence="1">
    <location>
        <begin position="80"/>
        <end position="90"/>
    </location>
</feature>